<dbReference type="Proteomes" id="UP000478052">
    <property type="component" value="Unassembled WGS sequence"/>
</dbReference>
<protein>
    <submittedName>
        <fullName evidence="2">Uncharacterized protein</fullName>
    </submittedName>
</protein>
<evidence type="ECO:0000313" key="2">
    <source>
        <dbReference type="EMBL" id="KAF0715540.1"/>
    </source>
</evidence>
<evidence type="ECO:0000256" key="1">
    <source>
        <dbReference type="SAM" id="Phobius"/>
    </source>
</evidence>
<gene>
    <name evidence="2" type="ORF">FWK35_00025425</name>
</gene>
<keyword evidence="3" id="KW-1185">Reference proteome</keyword>
<reference evidence="2 3" key="1">
    <citation type="submission" date="2019-08" db="EMBL/GenBank/DDBJ databases">
        <title>Whole genome of Aphis craccivora.</title>
        <authorList>
            <person name="Voronova N.V."/>
            <person name="Shulinski R.S."/>
            <person name="Bandarenka Y.V."/>
            <person name="Zhorov D.G."/>
            <person name="Warner D."/>
        </authorList>
    </citation>
    <scope>NUCLEOTIDE SEQUENCE [LARGE SCALE GENOMIC DNA]</scope>
    <source>
        <strain evidence="2">180601</strain>
        <tissue evidence="2">Whole Body</tissue>
    </source>
</reference>
<proteinExistence type="predicted"/>
<evidence type="ECO:0000313" key="3">
    <source>
        <dbReference type="Proteomes" id="UP000478052"/>
    </source>
</evidence>
<dbReference type="EMBL" id="VUJU01010162">
    <property type="protein sequence ID" value="KAF0715540.1"/>
    <property type="molecule type" value="Genomic_DNA"/>
</dbReference>
<comment type="caution">
    <text evidence="2">The sequence shown here is derived from an EMBL/GenBank/DDBJ whole genome shotgun (WGS) entry which is preliminary data.</text>
</comment>
<keyword evidence="1" id="KW-0812">Transmembrane</keyword>
<dbReference type="AlphaFoldDB" id="A0A6G0W0Z2"/>
<feature type="transmembrane region" description="Helical" evidence="1">
    <location>
        <begin position="12"/>
        <end position="28"/>
    </location>
</feature>
<keyword evidence="1" id="KW-0472">Membrane</keyword>
<accession>A0A6G0W0Z2</accession>
<sequence length="67" mass="7710">MSIFYEKTLRNIVYLCKFVGIINISYVLQSDGLLIENTESFMVSHDRIKNIRITNANGIKVINFGLQ</sequence>
<keyword evidence="1" id="KW-1133">Transmembrane helix</keyword>
<organism evidence="2 3">
    <name type="scientific">Aphis craccivora</name>
    <name type="common">Cowpea aphid</name>
    <dbReference type="NCBI Taxonomy" id="307492"/>
    <lineage>
        <taxon>Eukaryota</taxon>
        <taxon>Metazoa</taxon>
        <taxon>Ecdysozoa</taxon>
        <taxon>Arthropoda</taxon>
        <taxon>Hexapoda</taxon>
        <taxon>Insecta</taxon>
        <taxon>Pterygota</taxon>
        <taxon>Neoptera</taxon>
        <taxon>Paraneoptera</taxon>
        <taxon>Hemiptera</taxon>
        <taxon>Sternorrhyncha</taxon>
        <taxon>Aphidomorpha</taxon>
        <taxon>Aphidoidea</taxon>
        <taxon>Aphididae</taxon>
        <taxon>Aphidini</taxon>
        <taxon>Aphis</taxon>
        <taxon>Aphis</taxon>
    </lineage>
</organism>
<name>A0A6G0W0Z2_APHCR</name>